<proteinExistence type="predicted"/>
<accession>A0A175RPA7</accession>
<evidence type="ECO:0000259" key="2">
    <source>
        <dbReference type="Pfam" id="PF11845"/>
    </source>
</evidence>
<name>A0A175RPA7_9HYPH</name>
<dbReference type="InterPro" id="IPR021796">
    <property type="entry name" value="Tll0287-like_dom"/>
</dbReference>
<evidence type="ECO:0000313" key="4">
    <source>
        <dbReference type="Proteomes" id="UP000078529"/>
    </source>
</evidence>
<protein>
    <recommendedName>
        <fullName evidence="2">Tll0287-like domain-containing protein</fullName>
    </recommendedName>
</protein>
<sequence length="255" mass="27438">MERLRFAAIFLALAATGGGAAFSATNAPVVQTDADLTTARLLAAMLQSARGVISSHQDEINDPARGDKHLTGDVVLKEATARFQTQTGTDISTIDPTSYAGRLLHAQMDSIVEVMDANQATINQEGIGFKGFIPATFARLVNEAFERRVGNEARIKVTAPPQLVRNRQSRPDAWEIATIDGRFETKDWPKGELFAEVTGEGADRRVRVAVPEYYSQSCLSCHGAPQGELDITGYPREGAALGDLGGVISIQLLPQ</sequence>
<evidence type="ECO:0000256" key="1">
    <source>
        <dbReference type="SAM" id="SignalP"/>
    </source>
</evidence>
<keyword evidence="4" id="KW-1185">Reference proteome</keyword>
<dbReference type="RefSeq" id="WP_244498423.1">
    <property type="nucleotide sequence ID" value="NZ_LDQA01000024.1"/>
</dbReference>
<dbReference type="Proteomes" id="UP000078529">
    <property type="component" value="Unassembled WGS sequence"/>
</dbReference>
<reference evidence="3 4" key="1">
    <citation type="journal article" date="2016" name="Front. Microbiol.">
        <title>Genomic Resource of Rice Seed Associated Bacteria.</title>
        <authorList>
            <person name="Midha S."/>
            <person name="Bansal K."/>
            <person name="Sharma S."/>
            <person name="Kumar N."/>
            <person name="Patil P.P."/>
            <person name="Chaudhry V."/>
            <person name="Patil P.B."/>
        </authorList>
    </citation>
    <scope>NUCLEOTIDE SEQUENCE [LARGE SCALE GENOMIC DNA]</scope>
    <source>
        <strain evidence="3 4">NS365</strain>
    </source>
</reference>
<organism evidence="3 4">
    <name type="scientific">Aureimonas ureilytica</name>
    <dbReference type="NCBI Taxonomy" id="401562"/>
    <lineage>
        <taxon>Bacteria</taxon>
        <taxon>Pseudomonadati</taxon>
        <taxon>Pseudomonadota</taxon>
        <taxon>Alphaproteobacteria</taxon>
        <taxon>Hyphomicrobiales</taxon>
        <taxon>Aurantimonadaceae</taxon>
        <taxon>Aureimonas</taxon>
    </lineage>
</organism>
<feature type="chain" id="PRO_5008042055" description="Tll0287-like domain-containing protein" evidence="1">
    <location>
        <begin position="24"/>
        <end position="255"/>
    </location>
</feature>
<feature type="signal peptide" evidence="1">
    <location>
        <begin position="1"/>
        <end position="23"/>
    </location>
</feature>
<feature type="domain" description="Tll0287-like" evidence="2">
    <location>
        <begin position="100"/>
        <end position="251"/>
    </location>
</feature>
<keyword evidence="1" id="KW-0732">Signal</keyword>
<dbReference type="Pfam" id="PF11845">
    <property type="entry name" value="Tll0287-like"/>
    <property type="match status" value="1"/>
</dbReference>
<comment type="caution">
    <text evidence="3">The sequence shown here is derived from an EMBL/GenBank/DDBJ whole genome shotgun (WGS) entry which is preliminary data.</text>
</comment>
<gene>
    <name evidence="3" type="ORF">NS365_11035</name>
</gene>
<dbReference type="AlphaFoldDB" id="A0A175RPA7"/>
<evidence type="ECO:0000313" key="3">
    <source>
        <dbReference type="EMBL" id="KTR05536.1"/>
    </source>
</evidence>
<dbReference type="EMBL" id="LDQA01000024">
    <property type="protein sequence ID" value="KTR05536.1"/>
    <property type="molecule type" value="Genomic_DNA"/>
</dbReference>
<dbReference type="PATRIC" id="fig|401562.4.peg.1974"/>